<dbReference type="Proteomes" id="UP001379949">
    <property type="component" value="Unassembled WGS sequence"/>
</dbReference>
<evidence type="ECO:0000313" key="2">
    <source>
        <dbReference type="EMBL" id="MEL0611832.1"/>
    </source>
</evidence>
<dbReference type="InterPro" id="IPR007553">
    <property type="entry name" value="2-thiour_desulf"/>
</dbReference>
<dbReference type="PIRSF" id="PIRSF037004">
    <property type="entry name" value="UCP037004"/>
    <property type="match status" value="1"/>
</dbReference>
<evidence type="ECO:0000259" key="1">
    <source>
        <dbReference type="Pfam" id="PF08349"/>
    </source>
</evidence>
<name>A0ABU9G4D7_9GAMM</name>
<organism evidence="2 3">
    <name type="scientific">Marinomonas arenicola</name>
    <dbReference type="NCBI Taxonomy" id="569601"/>
    <lineage>
        <taxon>Bacteria</taxon>
        <taxon>Pseudomonadati</taxon>
        <taxon>Pseudomonadota</taxon>
        <taxon>Gammaproteobacteria</taxon>
        <taxon>Oceanospirillales</taxon>
        <taxon>Oceanospirillaceae</taxon>
        <taxon>Marinomonas</taxon>
    </lineage>
</organism>
<sequence>MTTPNTISHASLSADHLSHKIPVGISACLLGDNVRFNGGHSRSAYCDTSLSDYFEYQKFCPEVAAGFGTPRPTVRLEGDPSNPRMTYSNQKGGDITATFMDATRPYLDKLEHLDGYILMKNSPSCGLERIKVYQENGHPHMERSAGLFTKALKERYPLLPMEEDGRLNDPALKENFLLRVFAHHEFRHSVTAKPSMKALIAFHSRYKYLVMAHSQPAYKALGKMLSGNDPRPFEVLKEAYFQALMTTLSTPAKRKNHCNALMHLVGYLKRSVDVSIRKDIIGVIEQYRRGEVNLATPMTLLGHYLNHYGSQYVKEQRYFAPYPSALGIRNTV</sequence>
<feature type="domain" description="DUF1722" evidence="1">
    <location>
        <begin position="207"/>
        <end position="323"/>
    </location>
</feature>
<dbReference type="InterPro" id="IPR017087">
    <property type="entry name" value="UCP037004"/>
</dbReference>
<protein>
    <submittedName>
        <fullName evidence="2">DUF523 and DUF1722 domain-containing protein</fullName>
    </submittedName>
</protein>
<dbReference type="Pfam" id="PF04463">
    <property type="entry name" value="2-thiour_desulf"/>
    <property type="match status" value="1"/>
</dbReference>
<dbReference type="PANTHER" id="PTHR30087:SF0">
    <property type="entry name" value="INNER MEMBRANE PROTEIN"/>
    <property type="match status" value="1"/>
</dbReference>
<dbReference type="EMBL" id="JBAKAR010000001">
    <property type="protein sequence ID" value="MEL0611832.1"/>
    <property type="molecule type" value="Genomic_DNA"/>
</dbReference>
<reference evidence="2 3" key="1">
    <citation type="submission" date="2024-02" db="EMBL/GenBank/DDBJ databases">
        <title>Bacteria isolated from the canopy kelp, Nereocystis luetkeana.</title>
        <authorList>
            <person name="Pfister C.A."/>
            <person name="Younker I.T."/>
            <person name="Light S.H."/>
        </authorList>
    </citation>
    <scope>NUCLEOTIDE SEQUENCE [LARGE SCALE GENOMIC DNA]</scope>
    <source>
        <strain evidence="2 3">TI.4.07</strain>
    </source>
</reference>
<evidence type="ECO:0000313" key="3">
    <source>
        <dbReference type="Proteomes" id="UP001379949"/>
    </source>
</evidence>
<keyword evidence="3" id="KW-1185">Reference proteome</keyword>
<dbReference type="PANTHER" id="PTHR30087">
    <property type="entry name" value="INNER MEMBRANE PROTEIN"/>
    <property type="match status" value="1"/>
</dbReference>
<gene>
    <name evidence="2" type="ORF">V6242_01640</name>
</gene>
<comment type="caution">
    <text evidence="2">The sequence shown here is derived from an EMBL/GenBank/DDBJ whole genome shotgun (WGS) entry which is preliminary data.</text>
</comment>
<accession>A0ABU9G4D7</accession>
<dbReference type="InterPro" id="IPR013560">
    <property type="entry name" value="DUF1722"/>
</dbReference>
<proteinExistence type="predicted"/>
<dbReference type="Pfam" id="PF08349">
    <property type="entry name" value="DUF1722"/>
    <property type="match status" value="1"/>
</dbReference>
<dbReference type="RefSeq" id="WP_341566115.1">
    <property type="nucleotide sequence ID" value="NZ_JBAKAR010000001.1"/>
</dbReference>